<dbReference type="AlphaFoldDB" id="A0A9P3HFZ9"/>
<dbReference type="OrthoDB" id="432528at2759"/>
<dbReference type="Pfam" id="PF24681">
    <property type="entry name" value="Kelch_KLHDC2_KLHL20_DRC7"/>
    <property type="match status" value="1"/>
</dbReference>
<evidence type="ECO:0000256" key="4">
    <source>
        <dbReference type="SAM" id="Phobius"/>
    </source>
</evidence>
<protein>
    <recommendedName>
        <fullName evidence="7">Galactose oxidase</fullName>
    </recommendedName>
</protein>
<dbReference type="InterPro" id="IPR015915">
    <property type="entry name" value="Kelch-typ_b-propeller"/>
</dbReference>
<dbReference type="PANTHER" id="PTHR46093">
    <property type="entry name" value="ACYL-COA-BINDING DOMAIN-CONTAINING PROTEIN 5"/>
    <property type="match status" value="1"/>
</dbReference>
<evidence type="ECO:0000313" key="5">
    <source>
        <dbReference type="EMBL" id="GJJ75617.1"/>
    </source>
</evidence>
<evidence type="ECO:0000256" key="2">
    <source>
        <dbReference type="ARBA" id="ARBA00022737"/>
    </source>
</evidence>
<keyword evidence="4" id="KW-0812">Transmembrane</keyword>
<dbReference type="SUPFAM" id="SSF117281">
    <property type="entry name" value="Kelch motif"/>
    <property type="match status" value="2"/>
</dbReference>
<gene>
    <name evidence="5" type="ORF">EMPS_07975</name>
</gene>
<reference evidence="5" key="2">
    <citation type="journal article" date="2022" name="Microbiol. Resour. Announc.">
        <title>Whole-Genome Sequence of Entomortierella parvispora E1425, a Mucoromycotan Fungus Associated with Burkholderiaceae-Related Endosymbiotic Bacteria.</title>
        <authorList>
            <person name="Herlambang A."/>
            <person name="Guo Y."/>
            <person name="Takashima Y."/>
            <person name="Narisawa K."/>
            <person name="Ohta H."/>
            <person name="Nishizawa T."/>
        </authorList>
    </citation>
    <scope>NUCLEOTIDE SEQUENCE</scope>
    <source>
        <strain evidence="5">E1425</strain>
    </source>
</reference>
<keyword evidence="4" id="KW-1133">Transmembrane helix</keyword>
<dbReference type="EMBL" id="BQFW01000011">
    <property type="protein sequence ID" value="GJJ75617.1"/>
    <property type="molecule type" value="Genomic_DNA"/>
</dbReference>
<evidence type="ECO:0000256" key="3">
    <source>
        <dbReference type="SAM" id="MobiDB-lite"/>
    </source>
</evidence>
<keyword evidence="2" id="KW-0677">Repeat</keyword>
<organism evidence="5 6">
    <name type="scientific">Entomortierella parvispora</name>
    <dbReference type="NCBI Taxonomy" id="205924"/>
    <lineage>
        <taxon>Eukaryota</taxon>
        <taxon>Fungi</taxon>
        <taxon>Fungi incertae sedis</taxon>
        <taxon>Mucoromycota</taxon>
        <taxon>Mortierellomycotina</taxon>
        <taxon>Mortierellomycetes</taxon>
        <taxon>Mortierellales</taxon>
        <taxon>Mortierellaceae</taxon>
        <taxon>Entomortierella</taxon>
    </lineage>
</organism>
<evidence type="ECO:0008006" key="7">
    <source>
        <dbReference type="Google" id="ProtNLM"/>
    </source>
</evidence>
<reference evidence="5" key="1">
    <citation type="submission" date="2021-11" db="EMBL/GenBank/DDBJ databases">
        <authorList>
            <person name="Herlambang A."/>
            <person name="Guo Y."/>
            <person name="Takashima Y."/>
            <person name="Nishizawa T."/>
        </authorList>
    </citation>
    <scope>NUCLEOTIDE SEQUENCE</scope>
    <source>
        <strain evidence="5">E1425</strain>
    </source>
</reference>
<proteinExistence type="predicted"/>
<keyword evidence="6" id="KW-1185">Reference proteome</keyword>
<comment type="caution">
    <text evidence="5">The sequence shown here is derived from an EMBL/GenBank/DDBJ whole genome shotgun (WGS) entry which is preliminary data.</text>
</comment>
<evidence type="ECO:0000313" key="6">
    <source>
        <dbReference type="Proteomes" id="UP000827284"/>
    </source>
</evidence>
<accession>A0A9P3HFZ9</accession>
<dbReference type="Proteomes" id="UP000827284">
    <property type="component" value="Unassembled WGS sequence"/>
</dbReference>
<evidence type="ECO:0000256" key="1">
    <source>
        <dbReference type="ARBA" id="ARBA00022441"/>
    </source>
</evidence>
<dbReference type="PANTHER" id="PTHR46093:SF3">
    <property type="entry name" value="ACYL-COA-BINDING DOMAIN-CONTAINING PROTEIN 4"/>
    <property type="match status" value="1"/>
</dbReference>
<keyword evidence="1" id="KW-0880">Kelch repeat</keyword>
<feature type="transmembrane region" description="Helical" evidence="4">
    <location>
        <begin position="367"/>
        <end position="392"/>
    </location>
</feature>
<feature type="region of interest" description="Disordered" evidence="3">
    <location>
        <begin position="446"/>
        <end position="470"/>
    </location>
</feature>
<keyword evidence="4" id="KW-0472">Membrane</keyword>
<sequence length="548" mass="58557">MSAPVSRSFHAATLINATLFLSGGTTKDSLNQTVILDDVLILDLSRPWKVSSPLFSSIPNLQIPLSGHTMNRVQGTSQLLVAGGESTTNSTTTPALYLYDTTQGASGMWTSPPIPANGTDALRRIYHASLTTGKDGALIQGGYLLKATVTNGTTNGTVAASGNSTVVSSLVTLSSPHDFEPESSSAVSLAKNAPALARHTMTLTPDGRAIILGGINAQGVHANMSYAYIMDTQSASAEWKVVPLSGKPPDPRSSFTTVMVNATTMLVYGGTSDYRNAFWVTFYLDLPSMTWSAPASKGQIPKRWGHTATMVGSTMVVVFGLTSHQVPDETNVALLDTTTNTWLTEYTPQSASPPNGETMDPSKDPSLSLGAVLAIAFVVTATLVMGSFWLFVRRKKRQTRNTMAKEIMGGQQTARAVLRSQDEARPHSFLGRAAVVFGGGSARNSFSELERQNQQQQPRTSIDPQEQANSPQSLIAQMAQRGHTPTDLGYPEGVVQHGTGEVPIADYIYPNQPHTMTQKSMGGQKALVVFHAPTLAQLEAVRLSKLHP</sequence>
<name>A0A9P3HFZ9_9FUNG</name>
<dbReference type="Gene3D" id="2.120.10.80">
    <property type="entry name" value="Kelch-type beta propeller"/>
    <property type="match status" value="2"/>
</dbReference>